<evidence type="ECO:0000313" key="3">
    <source>
        <dbReference type="Proteomes" id="UP001632037"/>
    </source>
</evidence>
<comment type="caution">
    <text evidence="2">The sequence shown here is derived from an EMBL/GenBank/DDBJ whole genome shotgun (WGS) entry which is preliminary data.</text>
</comment>
<dbReference type="Proteomes" id="UP001632037">
    <property type="component" value="Unassembled WGS sequence"/>
</dbReference>
<keyword evidence="3" id="KW-1185">Reference proteome</keyword>
<sequence>MSPGIFSLDGRTETSEGHDIKMATHYYGRFMLTHDLLGEVRVLNVLGGGQGGYLDVEDLDLKHTYSLRLRMQYSDLMAQAFSEHAPNASFLQCFSWIREYRSGQQRAMVRASTVQGVCLGIRSDTRDVCQAHGVGSA</sequence>
<organism evidence="2 3">
    <name type="scientific">Phytophthora oleae</name>
    <dbReference type="NCBI Taxonomy" id="2107226"/>
    <lineage>
        <taxon>Eukaryota</taxon>
        <taxon>Sar</taxon>
        <taxon>Stramenopiles</taxon>
        <taxon>Oomycota</taxon>
        <taxon>Peronosporomycetes</taxon>
        <taxon>Peronosporales</taxon>
        <taxon>Peronosporaceae</taxon>
        <taxon>Phytophthora</taxon>
    </lineage>
</organism>
<dbReference type="PANTHER" id="PTHR47534">
    <property type="entry name" value="YALI0E05731P"/>
    <property type="match status" value="1"/>
</dbReference>
<gene>
    <name evidence="2" type="ORF">V7S43_005185</name>
</gene>
<keyword evidence="1" id="KW-0560">Oxidoreductase</keyword>
<name>A0ABD3FSV9_9STRA</name>
<reference evidence="2 3" key="1">
    <citation type="submission" date="2024-09" db="EMBL/GenBank/DDBJ databases">
        <title>Genome sequencing and assembly of Phytophthora oleae, isolate VK10A, causative agent of rot of olive drupes.</title>
        <authorList>
            <person name="Conti Taguali S."/>
            <person name="Riolo M."/>
            <person name="La Spada F."/>
            <person name="Cacciola S.O."/>
            <person name="Dionisio G."/>
        </authorList>
    </citation>
    <scope>NUCLEOTIDE SEQUENCE [LARGE SCALE GENOMIC DNA]</scope>
    <source>
        <strain evidence="2 3">VK10A</strain>
    </source>
</reference>
<dbReference type="AlphaFoldDB" id="A0ABD3FSV9"/>
<dbReference type="GO" id="GO:0016491">
    <property type="term" value="F:oxidoreductase activity"/>
    <property type="evidence" value="ECO:0007669"/>
    <property type="project" value="UniProtKB-KW"/>
</dbReference>
<proteinExistence type="predicted"/>
<dbReference type="PANTHER" id="PTHR47534:SF3">
    <property type="entry name" value="ALCOHOL DEHYDROGENASE-LIKE C-TERMINAL DOMAIN-CONTAINING PROTEIN"/>
    <property type="match status" value="1"/>
</dbReference>
<dbReference type="EMBL" id="JBIMZQ010000008">
    <property type="protein sequence ID" value="KAL3669808.1"/>
    <property type="molecule type" value="Genomic_DNA"/>
</dbReference>
<protein>
    <submittedName>
        <fullName evidence="2">Uncharacterized protein</fullName>
    </submittedName>
</protein>
<dbReference type="InterPro" id="IPR052228">
    <property type="entry name" value="Sec_Metab_Biosynth_Oxidored"/>
</dbReference>
<accession>A0ABD3FSV9</accession>
<evidence type="ECO:0000256" key="1">
    <source>
        <dbReference type="ARBA" id="ARBA00023002"/>
    </source>
</evidence>
<evidence type="ECO:0000313" key="2">
    <source>
        <dbReference type="EMBL" id="KAL3669808.1"/>
    </source>
</evidence>